<dbReference type="EMBL" id="KV454290">
    <property type="protein sequence ID" value="ODQ75657.1"/>
    <property type="molecule type" value="Genomic_DNA"/>
</dbReference>
<dbReference type="Proteomes" id="UP000094385">
    <property type="component" value="Unassembled WGS sequence"/>
</dbReference>
<protein>
    <submittedName>
        <fullName evidence="2">Uncharacterized protein</fullName>
    </submittedName>
</protein>
<proteinExistence type="predicted"/>
<feature type="compositionally biased region" description="Low complexity" evidence="1">
    <location>
        <begin position="148"/>
        <end position="163"/>
    </location>
</feature>
<feature type="compositionally biased region" description="Polar residues" evidence="1">
    <location>
        <begin position="21"/>
        <end position="39"/>
    </location>
</feature>
<evidence type="ECO:0000313" key="3">
    <source>
        <dbReference type="Proteomes" id="UP000094385"/>
    </source>
</evidence>
<evidence type="ECO:0000256" key="1">
    <source>
        <dbReference type="SAM" id="MobiDB-lite"/>
    </source>
</evidence>
<name>A0A1E3QF76_LIPST</name>
<sequence>MENKATEQGGATALPLEMTNAEASSTADPGTAHSKTSADNLVPGPSAMVPAHNLSKSTHMKTKKPAPMGTRNTAAATQRASSASSRQQDRIASLARSTAASAARTTTTSAATVSARESTTTFNAPSRLLEPTEASKAHASALRNAETRAPVRSRPRASAPPAVGNATRPVQRAPTKSAGVRPFAEPTASSSRLSSNVGTKRLAHTPREENAARTLRHEGVHSKPAGLGGLTAEREAKGSRQLHRNTAEGLVITTAGSAQKVAAVEDKIYNADIIERDKKMSELSVELEASKKKLHDSVSQGSCGLVFEWYTDTILVLDFHDPAASG</sequence>
<feature type="compositionally biased region" description="Low complexity" evidence="1">
    <location>
        <begin position="70"/>
        <end position="121"/>
    </location>
</feature>
<feature type="compositionally biased region" description="Polar residues" evidence="1">
    <location>
        <begin position="187"/>
        <end position="198"/>
    </location>
</feature>
<feature type="region of interest" description="Disordered" evidence="1">
    <location>
        <begin position="1"/>
        <end position="230"/>
    </location>
</feature>
<accession>A0A1E3QF76</accession>
<feature type="compositionally biased region" description="Basic and acidic residues" evidence="1">
    <location>
        <begin position="205"/>
        <end position="221"/>
    </location>
</feature>
<reference evidence="2 3" key="1">
    <citation type="journal article" date="2016" name="Proc. Natl. Acad. Sci. U.S.A.">
        <title>Comparative genomics of biotechnologically important yeasts.</title>
        <authorList>
            <person name="Riley R."/>
            <person name="Haridas S."/>
            <person name="Wolfe K.H."/>
            <person name="Lopes M.R."/>
            <person name="Hittinger C.T."/>
            <person name="Goeker M."/>
            <person name="Salamov A.A."/>
            <person name="Wisecaver J.H."/>
            <person name="Long T.M."/>
            <person name="Calvey C.H."/>
            <person name="Aerts A.L."/>
            <person name="Barry K.W."/>
            <person name="Choi C."/>
            <person name="Clum A."/>
            <person name="Coughlan A.Y."/>
            <person name="Deshpande S."/>
            <person name="Douglass A.P."/>
            <person name="Hanson S.J."/>
            <person name="Klenk H.-P."/>
            <person name="LaButti K.M."/>
            <person name="Lapidus A."/>
            <person name="Lindquist E.A."/>
            <person name="Lipzen A.M."/>
            <person name="Meier-Kolthoff J.P."/>
            <person name="Ohm R.A."/>
            <person name="Otillar R.P."/>
            <person name="Pangilinan J.L."/>
            <person name="Peng Y."/>
            <person name="Rokas A."/>
            <person name="Rosa C.A."/>
            <person name="Scheuner C."/>
            <person name="Sibirny A.A."/>
            <person name="Slot J.C."/>
            <person name="Stielow J.B."/>
            <person name="Sun H."/>
            <person name="Kurtzman C.P."/>
            <person name="Blackwell M."/>
            <person name="Grigoriev I.V."/>
            <person name="Jeffries T.W."/>
        </authorList>
    </citation>
    <scope>NUCLEOTIDE SEQUENCE [LARGE SCALE GENOMIC DNA]</scope>
    <source>
        <strain evidence="2 3">NRRL Y-11557</strain>
    </source>
</reference>
<gene>
    <name evidence="2" type="ORF">LIPSTDRAFT_212635</name>
</gene>
<organism evidence="2 3">
    <name type="scientific">Lipomyces starkeyi NRRL Y-11557</name>
    <dbReference type="NCBI Taxonomy" id="675824"/>
    <lineage>
        <taxon>Eukaryota</taxon>
        <taxon>Fungi</taxon>
        <taxon>Dikarya</taxon>
        <taxon>Ascomycota</taxon>
        <taxon>Saccharomycotina</taxon>
        <taxon>Lipomycetes</taxon>
        <taxon>Lipomycetales</taxon>
        <taxon>Lipomycetaceae</taxon>
        <taxon>Lipomyces</taxon>
    </lineage>
</organism>
<evidence type="ECO:0000313" key="2">
    <source>
        <dbReference type="EMBL" id="ODQ75657.1"/>
    </source>
</evidence>
<keyword evidence="3" id="KW-1185">Reference proteome</keyword>
<dbReference type="AlphaFoldDB" id="A0A1E3QF76"/>